<dbReference type="Proteomes" id="UP001321786">
    <property type="component" value="Chromosome"/>
</dbReference>
<name>A0AAU9ETF5_9FIRM</name>
<keyword evidence="6 8" id="KW-1133">Transmembrane helix</keyword>
<evidence type="ECO:0000256" key="8">
    <source>
        <dbReference type="SAM" id="Phobius"/>
    </source>
</evidence>
<evidence type="ECO:0000256" key="7">
    <source>
        <dbReference type="ARBA" id="ARBA00023136"/>
    </source>
</evidence>
<evidence type="ECO:0000313" key="9">
    <source>
        <dbReference type="EMBL" id="BEP28340.1"/>
    </source>
</evidence>
<reference evidence="9 10" key="1">
    <citation type="submission" date="2023-08" db="EMBL/GenBank/DDBJ databases">
        <title>Helicovermis profunda gen. nov., sp. nov., a novel mesophilic, fermentative bacterium within the Bacillota from a deep-sea hydrothermal vent chimney.</title>
        <authorList>
            <person name="Miyazaki U."/>
            <person name="Mizutani D."/>
            <person name="Hashimoto Y."/>
            <person name="Tame A."/>
            <person name="Sawayama S."/>
            <person name="Miyazaki J."/>
            <person name="Takai K."/>
            <person name="Nakagawa S."/>
        </authorList>
    </citation>
    <scope>NUCLEOTIDE SEQUENCE [LARGE SCALE GENOMIC DNA]</scope>
    <source>
        <strain evidence="9 10">S502</strain>
    </source>
</reference>
<dbReference type="EMBL" id="AP028654">
    <property type="protein sequence ID" value="BEP28340.1"/>
    <property type="molecule type" value="Genomic_DNA"/>
</dbReference>
<keyword evidence="4" id="KW-1003">Cell membrane</keyword>
<keyword evidence="3" id="KW-0813">Transport</keyword>
<dbReference type="KEGG" id="hprf:HLPR_06710"/>
<dbReference type="Pfam" id="PF04066">
    <property type="entry name" value="MrpF_PhaF"/>
    <property type="match status" value="1"/>
</dbReference>
<evidence type="ECO:0000256" key="6">
    <source>
        <dbReference type="ARBA" id="ARBA00022989"/>
    </source>
</evidence>
<comment type="subcellular location">
    <subcellularLocation>
        <location evidence="1">Cell membrane</location>
        <topology evidence="1">Multi-pass membrane protein</topology>
    </subcellularLocation>
</comment>
<comment type="similarity">
    <text evidence="2">Belongs to the CPA3 antiporters (TC 2.A.63) subunit F family.</text>
</comment>
<dbReference type="InterPro" id="IPR007208">
    <property type="entry name" value="MrpF/PhaF-like"/>
</dbReference>
<sequence>MYNFLVFSIIFLGLTTLLCMFRVIKGPTKGDRIIGINIIGTKTMVIIAIVSSILSEDYFIDVVLVYALISFIGSYVVSRELIQSEKEE</sequence>
<dbReference type="PANTHER" id="PTHR34702">
    <property type="entry name" value="NA(+)/H(+) ANTIPORTER SUBUNIT F1"/>
    <property type="match status" value="1"/>
</dbReference>
<organism evidence="9 10">
    <name type="scientific">Helicovermis profundi</name>
    <dbReference type="NCBI Taxonomy" id="3065157"/>
    <lineage>
        <taxon>Bacteria</taxon>
        <taxon>Bacillati</taxon>
        <taxon>Bacillota</taxon>
        <taxon>Clostridia</taxon>
        <taxon>Helicovermis</taxon>
    </lineage>
</organism>
<evidence type="ECO:0000256" key="3">
    <source>
        <dbReference type="ARBA" id="ARBA00022448"/>
    </source>
</evidence>
<evidence type="ECO:0000256" key="5">
    <source>
        <dbReference type="ARBA" id="ARBA00022692"/>
    </source>
</evidence>
<gene>
    <name evidence="9" type="primary">mnhF2</name>
    <name evidence="9" type="ORF">HLPR_06710</name>
</gene>
<feature type="transmembrane region" description="Helical" evidence="8">
    <location>
        <begin position="6"/>
        <end position="24"/>
    </location>
</feature>
<keyword evidence="7 8" id="KW-0472">Membrane</keyword>
<protein>
    <submittedName>
        <fullName evidence="9">Na+/H+ antiporter Mnh2 subunit F</fullName>
    </submittedName>
</protein>
<dbReference type="RefSeq" id="WP_338536665.1">
    <property type="nucleotide sequence ID" value="NZ_AP028654.1"/>
</dbReference>
<evidence type="ECO:0000256" key="2">
    <source>
        <dbReference type="ARBA" id="ARBA00009212"/>
    </source>
</evidence>
<dbReference type="PANTHER" id="PTHR34702:SF1">
    <property type="entry name" value="NA(+)_H(+) ANTIPORTER SUBUNIT F"/>
    <property type="match status" value="1"/>
</dbReference>
<feature type="transmembrane region" description="Helical" evidence="8">
    <location>
        <begin position="33"/>
        <end position="53"/>
    </location>
</feature>
<proteinExistence type="inferred from homology"/>
<dbReference type="AlphaFoldDB" id="A0AAU9ETF5"/>
<keyword evidence="5 8" id="KW-0812">Transmembrane</keyword>
<evidence type="ECO:0000256" key="1">
    <source>
        <dbReference type="ARBA" id="ARBA00004651"/>
    </source>
</evidence>
<evidence type="ECO:0000313" key="10">
    <source>
        <dbReference type="Proteomes" id="UP001321786"/>
    </source>
</evidence>
<keyword evidence="10" id="KW-1185">Reference proteome</keyword>
<feature type="transmembrane region" description="Helical" evidence="8">
    <location>
        <begin position="59"/>
        <end position="77"/>
    </location>
</feature>
<dbReference type="GO" id="GO:0005886">
    <property type="term" value="C:plasma membrane"/>
    <property type="evidence" value="ECO:0007669"/>
    <property type="project" value="UniProtKB-SubCell"/>
</dbReference>
<evidence type="ECO:0000256" key="4">
    <source>
        <dbReference type="ARBA" id="ARBA00022475"/>
    </source>
</evidence>
<accession>A0AAU9ETF5</accession>
<dbReference type="GO" id="GO:0015385">
    <property type="term" value="F:sodium:proton antiporter activity"/>
    <property type="evidence" value="ECO:0007669"/>
    <property type="project" value="TreeGrafter"/>
</dbReference>